<protein>
    <submittedName>
        <fullName evidence="4">Thioredoxin-like protein</fullName>
    </submittedName>
</protein>
<proteinExistence type="predicted"/>
<dbReference type="EMBL" id="QENY01000005">
    <property type="protein sequence ID" value="PVX56933.1"/>
    <property type="molecule type" value="Genomic_DNA"/>
</dbReference>
<dbReference type="PANTHER" id="PTHR32234:SF0">
    <property type="entry name" value="THIOL:DISULFIDE INTERCHANGE PROTEIN DSBD"/>
    <property type="match status" value="1"/>
</dbReference>
<dbReference type="InterPro" id="IPR013766">
    <property type="entry name" value="Thioredoxin_domain"/>
</dbReference>
<comment type="caution">
    <text evidence="4">The sequence shown here is derived from an EMBL/GenBank/DDBJ whole genome shotgun (WGS) entry which is preliminary data.</text>
</comment>
<evidence type="ECO:0000259" key="3">
    <source>
        <dbReference type="PROSITE" id="PS51352"/>
    </source>
</evidence>
<feature type="chain" id="PRO_5015781492" evidence="2">
    <location>
        <begin position="21"/>
        <end position="402"/>
    </location>
</feature>
<dbReference type="Pfam" id="PF13899">
    <property type="entry name" value="Thioredoxin_7"/>
    <property type="match status" value="1"/>
</dbReference>
<gene>
    <name evidence="4" type="ORF">C7379_10554</name>
</gene>
<feature type="signal peptide" evidence="2">
    <location>
        <begin position="1"/>
        <end position="20"/>
    </location>
</feature>
<keyword evidence="1" id="KW-0676">Redox-active center</keyword>
<reference evidence="4 5" key="1">
    <citation type="submission" date="2018-05" db="EMBL/GenBank/DDBJ databases">
        <title>Genomic Encyclopedia of Type Strains, Phase IV (KMG-IV): sequencing the most valuable type-strain genomes for metagenomic binning, comparative biology and taxonomic classification.</title>
        <authorList>
            <person name="Goeker M."/>
        </authorList>
    </citation>
    <scope>NUCLEOTIDE SEQUENCE [LARGE SCALE GENOMIC DNA]</scope>
    <source>
        <strain evidence="4 5">DSM 100333</strain>
    </source>
</reference>
<dbReference type="AlphaFoldDB" id="A0A2U0UH29"/>
<organism evidence="4 5">
    <name type="scientific">Hallella colorans</name>
    <dbReference type="NCBI Taxonomy" id="1703337"/>
    <lineage>
        <taxon>Bacteria</taxon>
        <taxon>Pseudomonadati</taxon>
        <taxon>Bacteroidota</taxon>
        <taxon>Bacteroidia</taxon>
        <taxon>Bacteroidales</taxon>
        <taxon>Prevotellaceae</taxon>
        <taxon>Hallella</taxon>
    </lineage>
</organism>
<keyword evidence="5" id="KW-1185">Reference proteome</keyword>
<evidence type="ECO:0000313" key="4">
    <source>
        <dbReference type="EMBL" id="PVX56933.1"/>
    </source>
</evidence>
<dbReference type="InterPro" id="IPR036249">
    <property type="entry name" value="Thioredoxin-like_sf"/>
</dbReference>
<accession>A0A2U0UH29</accession>
<evidence type="ECO:0000256" key="1">
    <source>
        <dbReference type="ARBA" id="ARBA00023284"/>
    </source>
</evidence>
<dbReference type="Gene3D" id="3.40.30.10">
    <property type="entry name" value="Glutaredoxin"/>
    <property type="match status" value="1"/>
</dbReference>
<dbReference type="PANTHER" id="PTHR32234">
    <property type="entry name" value="THIOL:DISULFIDE INTERCHANGE PROTEIN DSBD"/>
    <property type="match status" value="1"/>
</dbReference>
<sequence length="402" mass="46269">MRHRLLTLLMFAVCGYMAHAQQVLFQRLTWQEAKDKARAEGKGIFVDVYTTWCAPCKKMAKQVFTQPKVGDYINNNFVALSLDAEKEAAHGFFKLYKASAYPTYFWLDADGNLYDTQSGFYPADEFISVSEQALRSKFSRQYVADRAKWERGERSLDFVRHFLFDVVAKVYPDSVRPYLNKYLGGLTEQEIATKGVGELLQWFTYTIRDDSVWLALAKHNDIYQKLLGNDFGKKMYMNLVRVPMINSTEDVVEFNRGQSIVEVTDFPNKKMYSDILTMERTLRQKAYAPALKRALAIGLAHEGHFPNVYSEMIYSFILADFFVDTHKRTAEEVADMRQLADRAFRMAPSQCTLLYKAAARALGNDYQAAYRLLANLPFYGEPALSSAVYAKLNLRRIHIDEK</sequence>
<dbReference type="GO" id="GO:0045454">
    <property type="term" value="P:cell redox homeostasis"/>
    <property type="evidence" value="ECO:0007669"/>
    <property type="project" value="TreeGrafter"/>
</dbReference>
<dbReference type="SUPFAM" id="SSF52833">
    <property type="entry name" value="Thioredoxin-like"/>
    <property type="match status" value="1"/>
</dbReference>
<name>A0A2U0UH29_9BACT</name>
<dbReference type="PROSITE" id="PS51352">
    <property type="entry name" value="THIOREDOXIN_2"/>
    <property type="match status" value="1"/>
</dbReference>
<dbReference type="PROSITE" id="PS00194">
    <property type="entry name" value="THIOREDOXIN_1"/>
    <property type="match status" value="1"/>
</dbReference>
<dbReference type="Proteomes" id="UP000245870">
    <property type="component" value="Unassembled WGS sequence"/>
</dbReference>
<evidence type="ECO:0000256" key="2">
    <source>
        <dbReference type="SAM" id="SignalP"/>
    </source>
</evidence>
<dbReference type="GO" id="GO:0015035">
    <property type="term" value="F:protein-disulfide reductase activity"/>
    <property type="evidence" value="ECO:0007669"/>
    <property type="project" value="TreeGrafter"/>
</dbReference>
<dbReference type="InterPro" id="IPR017937">
    <property type="entry name" value="Thioredoxin_CS"/>
</dbReference>
<keyword evidence="2" id="KW-0732">Signal</keyword>
<feature type="domain" description="Thioredoxin" evidence="3">
    <location>
        <begin position="17"/>
        <end position="135"/>
    </location>
</feature>
<evidence type="ECO:0000313" key="5">
    <source>
        <dbReference type="Proteomes" id="UP000245870"/>
    </source>
</evidence>